<keyword evidence="1" id="KW-1133">Transmembrane helix</keyword>
<evidence type="ECO:0008006" key="4">
    <source>
        <dbReference type="Google" id="ProtNLM"/>
    </source>
</evidence>
<dbReference type="HOGENOM" id="CLU_173507_0_0_1"/>
<organism evidence="2 3">
    <name type="scientific">Phialophora macrospora</name>
    <dbReference type="NCBI Taxonomy" id="1851006"/>
    <lineage>
        <taxon>Eukaryota</taxon>
        <taxon>Fungi</taxon>
        <taxon>Dikarya</taxon>
        <taxon>Ascomycota</taxon>
        <taxon>Pezizomycotina</taxon>
        <taxon>Eurotiomycetes</taxon>
        <taxon>Chaetothyriomycetidae</taxon>
        <taxon>Chaetothyriales</taxon>
        <taxon>Herpotrichiellaceae</taxon>
        <taxon>Phialophora</taxon>
    </lineage>
</organism>
<feature type="transmembrane region" description="Helical" evidence="1">
    <location>
        <begin position="12"/>
        <end position="28"/>
    </location>
</feature>
<sequence>MPTLDTDLFYPFLGFAGLVTVASLWNLWSGEMFPPEKDPTGNPESWTETELRRWLKLRNLTAEPKLTRAELLERVKANMRATRST</sequence>
<keyword evidence="1" id="KW-0472">Membrane</keyword>
<dbReference type="InterPro" id="IPR018803">
    <property type="entry name" value="Ish1/Msc1-like"/>
</dbReference>
<keyword evidence="1" id="KW-0812">Transmembrane</keyword>
<dbReference type="EMBL" id="KN846956">
    <property type="protein sequence ID" value="KIW72660.1"/>
    <property type="molecule type" value="Genomic_DNA"/>
</dbReference>
<dbReference type="AlphaFoldDB" id="A0A0D2G1K9"/>
<evidence type="ECO:0000256" key="1">
    <source>
        <dbReference type="SAM" id="Phobius"/>
    </source>
</evidence>
<dbReference type="Proteomes" id="UP000054266">
    <property type="component" value="Unassembled WGS sequence"/>
</dbReference>
<evidence type="ECO:0000313" key="3">
    <source>
        <dbReference type="Proteomes" id="UP000054266"/>
    </source>
</evidence>
<proteinExistence type="predicted"/>
<name>A0A0D2G1K9_9EURO</name>
<accession>A0A0D2G1K9</accession>
<gene>
    <name evidence="2" type="ORF">PV04_00838</name>
</gene>
<protein>
    <recommendedName>
        <fullName evidence="4">STE24 endopeptidase</fullName>
    </recommendedName>
</protein>
<keyword evidence="3" id="KW-1185">Reference proteome</keyword>
<dbReference type="Pfam" id="PF10281">
    <property type="entry name" value="Ish1"/>
    <property type="match status" value="1"/>
</dbReference>
<reference evidence="2 3" key="1">
    <citation type="submission" date="2015-01" db="EMBL/GenBank/DDBJ databases">
        <title>The Genome Sequence of Capronia semiimmersa CBS27337.</title>
        <authorList>
            <consortium name="The Broad Institute Genomics Platform"/>
            <person name="Cuomo C."/>
            <person name="de Hoog S."/>
            <person name="Gorbushina A."/>
            <person name="Stielow B."/>
            <person name="Teixiera M."/>
            <person name="Abouelleil A."/>
            <person name="Chapman S.B."/>
            <person name="Priest M."/>
            <person name="Young S.K."/>
            <person name="Wortman J."/>
            <person name="Nusbaum C."/>
            <person name="Birren B."/>
        </authorList>
    </citation>
    <scope>NUCLEOTIDE SEQUENCE [LARGE SCALE GENOMIC DNA]</scope>
    <source>
        <strain evidence="2 3">CBS 27337</strain>
    </source>
</reference>
<evidence type="ECO:0000313" key="2">
    <source>
        <dbReference type="EMBL" id="KIW72660.1"/>
    </source>
</evidence>